<accession>A0A835L1R7</accession>
<gene>
    <name evidence="1" type="ORF">HW555_011306</name>
</gene>
<dbReference type="Proteomes" id="UP000648187">
    <property type="component" value="Unassembled WGS sequence"/>
</dbReference>
<protein>
    <submittedName>
        <fullName evidence="1">Uncharacterized protein</fullName>
    </submittedName>
</protein>
<sequence length="123" mass="14369">MTTILWKRAIHRMEGDSVHALIEKTARGREVYSPDEWYSLVPWAKVNGNPYTVIEVNQNVIFDFKSVGAFSEKAYKALLEINVAKYKDLIYYCDKHIIPEKYHTFYRNLLPAEHDVDNASDED</sequence>
<organism evidence="1 2">
    <name type="scientific">Spodoptera exigua</name>
    <name type="common">Beet armyworm</name>
    <name type="synonym">Noctua fulgens</name>
    <dbReference type="NCBI Taxonomy" id="7107"/>
    <lineage>
        <taxon>Eukaryota</taxon>
        <taxon>Metazoa</taxon>
        <taxon>Ecdysozoa</taxon>
        <taxon>Arthropoda</taxon>
        <taxon>Hexapoda</taxon>
        <taxon>Insecta</taxon>
        <taxon>Pterygota</taxon>
        <taxon>Neoptera</taxon>
        <taxon>Endopterygota</taxon>
        <taxon>Lepidoptera</taxon>
        <taxon>Glossata</taxon>
        <taxon>Ditrysia</taxon>
        <taxon>Noctuoidea</taxon>
        <taxon>Noctuidae</taxon>
        <taxon>Amphipyrinae</taxon>
        <taxon>Spodoptera</taxon>
    </lineage>
</organism>
<proteinExistence type="predicted"/>
<keyword evidence="2" id="KW-1185">Reference proteome</keyword>
<comment type="caution">
    <text evidence="1">The sequence shown here is derived from an EMBL/GenBank/DDBJ whole genome shotgun (WGS) entry which is preliminary data.</text>
</comment>
<name>A0A835L1R7_SPOEX</name>
<dbReference type="EMBL" id="JACKWZ010000326">
    <property type="protein sequence ID" value="KAF9409271.1"/>
    <property type="molecule type" value="Genomic_DNA"/>
</dbReference>
<evidence type="ECO:0000313" key="2">
    <source>
        <dbReference type="Proteomes" id="UP000648187"/>
    </source>
</evidence>
<evidence type="ECO:0000313" key="1">
    <source>
        <dbReference type="EMBL" id="KAF9409271.1"/>
    </source>
</evidence>
<dbReference type="AlphaFoldDB" id="A0A835L1R7"/>
<reference evidence="1" key="1">
    <citation type="submission" date="2020-08" db="EMBL/GenBank/DDBJ databases">
        <title>Spodoptera exigua strain:BAW_Kor-Di-RS1 Genome sequencing and assembly.</title>
        <authorList>
            <person name="Kim J."/>
            <person name="Nam H.Y."/>
            <person name="Kwon M."/>
            <person name="Choi J.H."/>
            <person name="Cho S.R."/>
            <person name="Kim G.-H."/>
        </authorList>
    </citation>
    <scope>NUCLEOTIDE SEQUENCE</scope>
    <source>
        <strain evidence="1">BAW_Kor-Di-RS1</strain>
        <tissue evidence="1">Whole-body</tissue>
    </source>
</reference>